<reference evidence="1" key="1">
    <citation type="submission" date="2022-01" db="EMBL/GenBank/DDBJ databases">
        <title>Genome Sequence Resource for Two Populations of Ditylenchus destructor, the Migratory Endoparasitic Phytonematode.</title>
        <authorList>
            <person name="Zhang H."/>
            <person name="Lin R."/>
            <person name="Xie B."/>
        </authorList>
    </citation>
    <scope>NUCLEOTIDE SEQUENCE</scope>
    <source>
        <strain evidence="1">BazhouSP</strain>
    </source>
</reference>
<name>A0AAD4QXN1_9BILA</name>
<gene>
    <name evidence="1" type="ORF">DdX_15496</name>
</gene>
<keyword evidence="2" id="KW-1185">Reference proteome</keyword>
<proteinExistence type="predicted"/>
<dbReference type="AlphaFoldDB" id="A0AAD4QXN1"/>
<organism evidence="1 2">
    <name type="scientific">Ditylenchus destructor</name>
    <dbReference type="NCBI Taxonomy" id="166010"/>
    <lineage>
        <taxon>Eukaryota</taxon>
        <taxon>Metazoa</taxon>
        <taxon>Ecdysozoa</taxon>
        <taxon>Nematoda</taxon>
        <taxon>Chromadorea</taxon>
        <taxon>Rhabditida</taxon>
        <taxon>Tylenchina</taxon>
        <taxon>Tylenchomorpha</taxon>
        <taxon>Sphaerularioidea</taxon>
        <taxon>Anguinidae</taxon>
        <taxon>Anguininae</taxon>
        <taxon>Ditylenchus</taxon>
    </lineage>
</organism>
<evidence type="ECO:0000313" key="2">
    <source>
        <dbReference type="Proteomes" id="UP001201812"/>
    </source>
</evidence>
<dbReference type="Proteomes" id="UP001201812">
    <property type="component" value="Unassembled WGS sequence"/>
</dbReference>
<comment type="caution">
    <text evidence="1">The sequence shown here is derived from an EMBL/GenBank/DDBJ whole genome shotgun (WGS) entry which is preliminary data.</text>
</comment>
<protein>
    <submittedName>
        <fullName evidence="1">Uncharacterized protein</fullName>
    </submittedName>
</protein>
<sequence length="131" mass="14889">MQAILNASHPSISYLLFSPKMIALFFTKLFGWPGTSGLAQKKKSVFKGKSVIHPSLAQHPDIKRSSECWLVLNGRKRLGDAIRKFQKTPKKSMGNPRKNVKTKFLIQSTICDNRDNHPEKSVQESIFRVFC</sequence>
<evidence type="ECO:0000313" key="1">
    <source>
        <dbReference type="EMBL" id="KAI1702403.1"/>
    </source>
</evidence>
<accession>A0AAD4QXN1</accession>
<dbReference type="EMBL" id="JAKKPZ010000099">
    <property type="protein sequence ID" value="KAI1702403.1"/>
    <property type="molecule type" value="Genomic_DNA"/>
</dbReference>